<protein>
    <submittedName>
        <fullName evidence="3">F-type H+-transporting ATPase subunit epsilon</fullName>
    </submittedName>
</protein>
<dbReference type="InterPro" id="IPR036771">
    <property type="entry name" value="ATPsynth_dsu/esu_N"/>
</dbReference>
<evidence type="ECO:0000259" key="2">
    <source>
        <dbReference type="Pfam" id="PF02823"/>
    </source>
</evidence>
<comment type="caution">
    <text evidence="3">The sequence shown here is derived from an EMBL/GenBank/DDBJ whole genome shotgun (WGS) entry which is preliminary data.</text>
</comment>
<dbReference type="EMBL" id="JAGGKC010000034">
    <property type="protein sequence ID" value="MBP1920617.1"/>
    <property type="molecule type" value="Genomic_DNA"/>
</dbReference>
<keyword evidence="4" id="KW-1185">Reference proteome</keyword>
<organism evidence="3 4">
    <name type="scientific">Youngiibacter multivorans</name>
    <dbReference type="NCBI Taxonomy" id="937251"/>
    <lineage>
        <taxon>Bacteria</taxon>
        <taxon>Bacillati</taxon>
        <taxon>Bacillota</taxon>
        <taxon>Clostridia</taxon>
        <taxon>Eubacteriales</taxon>
        <taxon>Clostridiaceae</taxon>
        <taxon>Youngiibacter</taxon>
    </lineage>
</organism>
<name>A0ABS4G7T2_9CLOT</name>
<evidence type="ECO:0000313" key="4">
    <source>
        <dbReference type="Proteomes" id="UP001519271"/>
    </source>
</evidence>
<dbReference type="Pfam" id="PF02823">
    <property type="entry name" value="ATP-synt_DE_N"/>
    <property type="match status" value="1"/>
</dbReference>
<sequence>MKTFKLRIVTSRGRLVKTDVESFSGYTTEGSFQILPDHSPIIAILKNADFSYSESGVVKGIHLEGGIMKFKDNRLTITATRGAAV</sequence>
<proteinExistence type="predicted"/>
<evidence type="ECO:0000256" key="1">
    <source>
        <dbReference type="ARBA" id="ARBA00023196"/>
    </source>
</evidence>
<dbReference type="RefSeq" id="WP_209460783.1">
    <property type="nucleotide sequence ID" value="NZ_JAGGKC010000034.1"/>
</dbReference>
<dbReference type="Proteomes" id="UP001519271">
    <property type="component" value="Unassembled WGS sequence"/>
</dbReference>
<keyword evidence="1" id="KW-0066">ATP synthesis</keyword>
<dbReference type="Gene3D" id="2.60.15.10">
    <property type="entry name" value="F0F1 ATP synthase delta/epsilon subunit, N-terminal"/>
    <property type="match status" value="1"/>
</dbReference>
<feature type="domain" description="ATP synthase F1 complex delta/epsilon subunit N-terminal" evidence="2">
    <location>
        <begin position="4"/>
        <end position="80"/>
    </location>
</feature>
<accession>A0ABS4G7T2</accession>
<evidence type="ECO:0000313" key="3">
    <source>
        <dbReference type="EMBL" id="MBP1920617.1"/>
    </source>
</evidence>
<reference evidence="3 4" key="1">
    <citation type="submission" date="2021-03" db="EMBL/GenBank/DDBJ databases">
        <title>Genomic Encyclopedia of Type Strains, Phase IV (KMG-IV): sequencing the most valuable type-strain genomes for metagenomic binning, comparative biology and taxonomic classification.</title>
        <authorList>
            <person name="Goeker M."/>
        </authorList>
    </citation>
    <scope>NUCLEOTIDE SEQUENCE [LARGE SCALE GENOMIC DNA]</scope>
    <source>
        <strain evidence="3 4">DSM 6139</strain>
    </source>
</reference>
<dbReference type="SUPFAM" id="SSF51344">
    <property type="entry name" value="Epsilon subunit of F1F0-ATP synthase N-terminal domain"/>
    <property type="match status" value="1"/>
</dbReference>
<gene>
    <name evidence="3" type="ORF">J2Z34_003132</name>
</gene>
<dbReference type="InterPro" id="IPR020546">
    <property type="entry name" value="ATP_synth_F1_dsu/esu_N"/>
</dbReference>
<keyword evidence="1" id="KW-0139">CF(1)</keyword>